<keyword evidence="5" id="KW-1185">Reference proteome</keyword>
<feature type="region of interest" description="Disordered" evidence="1">
    <location>
        <begin position="155"/>
        <end position="277"/>
    </location>
</feature>
<reference evidence="4" key="1">
    <citation type="submission" date="2020-09" db="EMBL/GenBank/DDBJ databases">
        <authorList>
            <person name="Kikuchi T."/>
        </authorList>
    </citation>
    <scope>NUCLEOTIDE SEQUENCE</scope>
    <source>
        <strain evidence="4">Ka4C1</strain>
    </source>
</reference>
<dbReference type="SMR" id="A0A7I8XIE2"/>
<dbReference type="Proteomes" id="UP000659654">
    <property type="component" value="Unassembled WGS sequence"/>
</dbReference>
<dbReference type="GO" id="GO:0004672">
    <property type="term" value="F:protein kinase activity"/>
    <property type="evidence" value="ECO:0007669"/>
    <property type="project" value="InterPro"/>
</dbReference>
<dbReference type="SUPFAM" id="SSF56112">
    <property type="entry name" value="Protein kinase-like (PK-like)"/>
    <property type="match status" value="1"/>
</dbReference>
<gene>
    <name evidence="4" type="ORF">BXYJ_LOCUS56</name>
</gene>
<organism evidence="4 5">
    <name type="scientific">Bursaphelenchus xylophilus</name>
    <name type="common">Pinewood nematode worm</name>
    <name type="synonym">Aphelenchoides xylophilus</name>
    <dbReference type="NCBI Taxonomy" id="6326"/>
    <lineage>
        <taxon>Eukaryota</taxon>
        <taxon>Metazoa</taxon>
        <taxon>Ecdysozoa</taxon>
        <taxon>Nematoda</taxon>
        <taxon>Chromadorea</taxon>
        <taxon>Rhabditida</taxon>
        <taxon>Tylenchina</taxon>
        <taxon>Tylenchomorpha</taxon>
        <taxon>Aphelenchoidea</taxon>
        <taxon>Aphelenchoididae</taxon>
        <taxon>Bursaphelenchus</taxon>
    </lineage>
</organism>
<keyword evidence="2" id="KW-0472">Membrane</keyword>
<sequence length="547" mass="63242">MDLTAIGALLWLKYEYGLGLNNFDDEELTPLKHPRRASADDEELESSFDLLVCIGVVVGVMICFINIFIIAMRWFCRYKKKQFGREVEQRAIREMEVMYGLMGKRKAARSTVEERVDAKVLVDTELDDLSIESVTPENSVWEEKFQIRVPKTLKKKDNPPAIVDPDEELLGAEGERKKGGEDADKRKEKRDGTDAFERMWGLEVADSKETASKERDSQIKPSKEKDSKDTASKETDSKETASKLKDSKTDSKQKPAEKKKKSHEKRKKRRRKRGNPMIYKMVDRMGDGSFGVLYRFKCKDTKFAVKFVPTADPKAMRKARTVYANFKRIHCREKRELIMHFVDIGRTLDTTYLIMPCLGRSMDTKKIEGMELKKKFILIYHYLRPIAQLQSVEIAHLNVKPKNYLNRPGTPHLVLTDLGLARRYGYRRKTVLGAPAYLSIPAHRCEPVSMVDDMQSWFIICTELLEYPLPWSDVADTGEHGYRKTLEIKERTLSLMSRSPKHGAFLTDLRKEIWDKGARDTINMERVAALVEDLQTIYQFRSTDAWE</sequence>
<evidence type="ECO:0000259" key="3">
    <source>
        <dbReference type="PROSITE" id="PS50011"/>
    </source>
</evidence>
<feature type="domain" description="Protein kinase" evidence="3">
    <location>
        <begin position="279"/>
        <end position="538"/>
    </location>
</feature>
<dbReference type="AlphaFoldDB" id="A0A7I8XIE2"/>
<dbReference type="InterPro" id="IPR000719">
    <property type="entry name" value="Prot_kinase_dom"/>
</dbReference>
<feature type="compositionally biased region" description="Basic and acidic residues" evidence="1">
    <location>
        <begin position="205"/>
        <end position="256"/>
    </location>
</feature>
<dbReference type="EMBL" id="CAJFCV020000001">
    <property type="protein sequence ID" value="CAG9079036.1"/>
    <property type="molecule type" value="Genomic_DNA"/>
</dbReference>
<dbReference type="OrthoDB" id="544400at2759"/>
<feature type="transmembrane region" description="Helical" evidence="2">
    <location>
        <begin position="48"/>
        <end position="75"/>
    </location>
</feature>
<evidence type="ECO:0000313" key="5">
    <source>
        <dbReference type="Proteomes" id="UP000659654"/>
    </source>
</evidence>
<keyword evidence="2" id="KW-0812">Transmembrane</keyword>
<dbReference type="Proteomes" id="UP000582659">
    <property type="component" value="Unassembled WGS sequence"/>
</dbReference>
<dbReference type="Gene3D" id="1.10.510.10">
    <property type="entry name" value="Transferase(Phosphotransferase) domain 1"/>
    <property type="match status" value="1"/>
</dbReference>
<evidence type="ECO:0000256" key="1">
    <source>
        <dbReference type="SAM" id="MobiDB-lite"/>
    </source>
</evidence>
<dbReference type="PROSITE" id="PS50011">
    <property type="entry name" value="PROTEIN_KINASE_DOM"/>
    <property type="match status" value="1"/>
</dbReference>
<dbReference type="PANTHER" id="PTHR11909">
    <property type="entry name" value="CASEIN KINASE-RELATED"/>
    <property type="match status" value="1"/>
</dbReference>
<feature type="compositionally biased region" description="Basic residues" evidence="1">
    <location>
        <begin position="257"/>
        <end position="274"/>
    </location>
</feature>
<name>A0A7I8XIE2_BURXY</name>
<evidence type="ECO:0000256" key="2">
    <source>
        <dbReference type="SAM" id="Phobius"/>
    </source>
</evidence>
<feature type="compositionally biased region" description="Basic and acidic residues" evidence="1">
    <location>
        <begin position="173"/>
        <end position="197"/>
    </location>
</feature>
<dbReference type="SMART" id="SM00220">
    <property type="entry name" value="S_TKc"/>
    <property type="match status" value="1"/>
</dbReference>
<comment type="caution">
    <text evidence="4">The sequence shown here is derived from an EMBL/GenBank/DDBJ whole genome shotgun (WGS) entry which is preliminary data.</text>
</comment>
<keyword evidence="2" id="KW-1133">Transmembrane helix</keyword>
<protein>
    <submittedName>
        <fullName evidence="4">(pine wood nematode) hypothetical protein</fullName>
    </submittedName>
</protein>
<dbReference type="GO" id="GO:0005524">
    <property type="term" value="F:ATP binding"/>
    <property type="evidence" value="ECO:0007669"/>
    <property type="project" value="InterPro"/>
</dbReference>
<accession>A0A7I8XIE2</accession>
<dbReference type="InterPro" id="IPR011009">
    <property type="entry name" value="Kinase-like_dom_sf"/>
</dbReference>
<dbReference type="InterPro" id="IPR050235">
    <property type="entry name" value="CK1_Ser-Thr_kinase"/>
</dbReference>
<dbReference type="Pfam" id="PF00069">
    <property type="entry name" value="Pkinase"/>
    <property type="match status" value="1"/>
</dbReference>
<proteinExistence type="predicted"/>
<evidence type="ECO:0000313" key="4">
    <source>
        <dbReference type="EMBL" id="CAD5207700.1"/>
    </source>
</evidence>
<dbReference type="EMBL" id="CAJFDI010000001">
    <property type="protein sequence ID" value="CAD5207700.1"/>
    <property type="molecule type" value="Genomic_DNA"/>
</dbReference>